<keyword evidence="6" id="KW-0564">Palmitate</keyword>
<keyword evidence="5" id="KW-0472">Membrane</keyword>
<dbReference type="Gene3D" id="3.30.300.210">
    <property type="entry name" value="Nutrient germinant receptor protein C, domain 3"/>
    <property type="match status" value="1"/>
</dbReference>
<evidence type="ECO:0000259" key="8">
    <source>
        <dbReference type="Pfam" id="PF05504"/>
    </source>
</evidence>
<protein>
    <submittedName>
        <fullName evidence="10">Ger(X)C family spore germination protein</fullName>
    </submittedName>
</protein>
<keyword evidence="3" id="KW-0309">Germination</keyword>
<comment type="subcellular location">
    <subcellularLocation>
        <location evidence="1">Membrane</location>
        <topology evidence="1">Lipid-anchor</topology>
    </subcellularLocation>
</comment>
<evidence type="ECO:0000256" key="4">
    <source>
        <dbReference type="ARBA" id="ARBA00022729"/>
    </source>
</evidence>
<feature type="domain" description="Spore germination GerAC-like C-terminal" evidence="8">
    <location>
        <begin position="207"/>
        <end position="344"/>
    </location>
</feature>
<dbReference type="PANTHER" id="PTHR35789">
    <property type="entry name" value="SPORE GERMINATION PROTEIN B3"/>
    <property type="match status" value="1"/>
</dbReference>
<reference evidence="10" key="1">
    <citation type="submission" date="2020-12" db="EMBL/GenBank/DDBJ databases">
        <title>Clostridium thailandense sp. nov., a novel acetogenic bacterium isolated from peat land soil in Thailand.</title>
        <authorList>
            <person name="Chaikitkaew S."/>
            <person name="Birkeland N.K."/>
        </authorList>
    </citation>
    <scope>NUCLEOTIDE SEQUENCE</scope>
    <source>
        <strain evidence="10">DSM 17425</strain>
    </source>
</reference>
<dbReference type="RefSeq" id="WP_211143531.1">
    <property type="nucleotide sequence ID" value="NZ_JAEEGB010000018.1"/>
</dbReference>
<name>A0A934M7N1_9CLOT</name>
<evidence type="ECO:0000256" key="5">
    <source>
        <dbReference type="ARBA" id="ARBA00023136"/>
    </source>
</evidence>
<dbReference type="Pfam" id="PF05504">
    <property type="entry name" value="Spore_GerAC"/>
    <property type="match status" value="1"/>
</dbReference>
<dbReference type="InterPro" id="IPR008844">
    <property type="entry name" value="Spore_GerAC-like"/>
</dbReference>
<dbReference type="Pfam" id="PF25198">
    <property type="entry name" value="Spore_GerAC_N"/>
    <property type="match status" value="1"/>
</dbReference>
<evidence type="ECO:0000256" key="2">
    <source>
        <dbReference type="ARBA" id="ARBA00007886"/>
    </source>
</evidence>
<evidence type="ECO:0000256" key="1">
    <source>
        <dbReference type="ARBA" id="ARBA00004635"/>
    </source>
</evidence>
<dbReference type="InterPro" id="IPR057336">
    <property type="entry name" value="GerAC_N"/>
</dbReference>
<dbReference type="AlphaFoldDB" id="A0A934M7N1"/>
<comment type="similarity">
    <text evidence="2">Belongs to the GerABKC lipoprotein family.</text>
</comment>
<dbReference type="InterPro" id="IPR038501">
    <property type="entry name" value="Spore_GerAC_C_sf"/>
</dbReference>
<feature type="domain" description="Spore germination protein N-terminal" evidence="9">
    <location>
        <begin position="22"/>
        <end position="193"/>
    </location>
</feature>
<keyword evidence="11" id="KW-1185">Reference proteome</keyword>
<dbReference type="GO" id="GO:0016020">
    <property type="term" value="C:membrane"/>
    <property type="evidence" value="ECO:0007669"/>
    <property type="project" value="UniProtKB-SubCell"/>
</dbReference>
<keyword evidence="4" id="KW-0732">Signal</keyword>
<accession>A0A934M7N1</accession>
<dbReference type="NCBIfam" id="TIGR02887">
    <property type="entry name" value="spore_ger_x_C"/>
    <property type="match status" value="1"/>
</dbReference>
<evidence type="ECO:0000256" key="3">
    <source>
        <dbReference type="ARBA" id="ARBA00022544"/>
    </source>
</evidence>
<dbReference type="EMBL" id="JAEEGB010000018">
    <property type="protein sequence ID" value="MBI6874126.1"/>
    <property type="molecule type" value="Genomic_DNA"/>
</dbReference>
<proteinExistence type="inferred from homology"/>
<dbReference type="GO" id="GO:0009847">
    <property type="term" value="P:spore germination"/>
    <property type="evidence" value="ECO:0007669"/>
    <property type="project" value="InterPro"/>
</dbReference>
<evidence type="ECO:0000313" key="10">
    <source>
        <dbReference type="EMBL" id="MBI6874126.1"/>
    </source>
</evidence>
<comment type="caution">
    <text evidence="10">The sequence shown here is derived from an EMBL/GenBank/DDBJ whole genome shotgun (WGS) entry which is preliminary data.</text>
</comment>
<organism evidence="10 11">
    <name type="scientific">Clostridium aciditolerans</name>
    <dbReference type="NCBI Taxonomy" id="339861"/>
    <lineage>
        <taxon>Bacteria</taxon>
        <taxon>Bacillati</taxon>
        <taxon>Bacillota</taxon>
        <taxon>Clostridia</taxon>
        <taxon>Eubacteriales</taxon>
        <taxon>Clostridiaceae</taxon>
        <taxon>Clostridium</taxon>
    </lineage>
</organism>
<sequence>MKKILLYFLILSTFLFNGCFNYTDIDKVIFTTSVIVDVDEEGMPVVYEEAFKPSRGGKASSGKGSRVLFQGTGKTLFETFRNLNLSSSYKLNYTQCRGIIFTEKAAEKGLDRFIDVFDRGQEFVIRSDIVIYKGDPVALINAKLKEQDYIGLFIHDLIYNTPSSSRGTILSLNDFLNKNYSQNNTCVVPMIELKKNQLEDKVAISDGAIIKDYKMVGRLREAETESYNFIIDNIKGGTLEVSNPNCSNNFVTLEILRNKTDTKVYYDGKTVTLRKIINTRAIITEAQKSLNFDQDTINDIQKNAESNIRKFSLQLFDEYKKKGLDIFDVAESFHRAYPHKKVEGNIMYKTELLVEPHVFVEGSTDTTNFR</sequence>
<gene>
    <name evidence="10" type="ORF">I6U51_15695</name>
</gene>
<evidence type="ECO:0000259" key="9">
    <source>
        <dbReference type="Pfam" id="PF25198"/>
    </source>
</evidence>
<dbReference type="Proteomes" id="UP000622687">
    <property type="component" value="Unassembled WGS sequence"/>
</dbReference>
<dbReference type="PANTHER" id="PTHR35789:SF1">
    <property type="entry name" value="SPORE GERMINATION PROTEIN B3"/>
    <property type="match status" value="1"/>
</dbReference>
<evidence type="ECO:0000256" key="7">
    <source>
        <dbReference type="ARBA" id="ARBA00023288"/>
    </source>
</evidence>
<dbReference type="InterPro" id="IPR046953">
    <property type="entry name" value="Spore_GerAC-like_C"/>
</dbReference>
<evidence type="ECO:0000256" key="6">
    <source>
        <dbReference type="ARBA" id="ARBA00023139"/>
    </source>
</evidence>
<evidence type="ECO:0000313" key="11">
    <source>
        <dbReference type="Proteomes" id="UP000622687"/>
    </source>
</evidence>
<keyword evidence="7" id="KW-0449">Lipoprotein</keyword>